<dbReference type="SUPFAM" id="SSF56219">
    <property type="entry name" value="DNase I-like"/>
    <property type="match status" value="1"/>
</dbReference>
<feature type="transmembrane region" description="Helical" evidence="6">
    <location>
        <begin position="1427"/>
        <end position="1447"/>
    </location>
</feature>
<dbReference type="SUPFAM" id="SSF103473">
    <property type="entry name" value="MFS general substrate transporter"/>
    <property type="match status" value="5"/>
</dbReference>
<feature type="domain" description="Major facilitator superfamily associated" evidence="8">
    <location>
        <begin position="1976"/>
        <end position="2076"/>
    </location>
</feature>
<keyword evidence="3 6" id="KW-0812">Transmembrane</keyword>
<feature type="domain" description="Major facilitator superfamily associated" evidence="8">
    <location>
        <begin position="597"/>
        <end position="1096"/>
    </location>
</feature>
<feature type="transmembrane region" description="Helical" evidence="6">
    <location>
        <begin position="1208"/>
        <end position="1227"/>
    </location>
</feature>
<feature type="transmembrane region" description="Helical" evidence="6">
    <location>
        <begin position="63"/>
        <end position="82"/>
    </location>
</feature>
<dbReference type="InterPro" id="IPR024989">
    <property type="entry name" value="MFS_assoc_dom"/>
</dbReference>
<evidence type="ECO:0000313" key="10">
    <source>
        <dbReference type="Proteomes" id="UP000478052"/>
    </source>
</evidence>
<evidence type="ECO:0000313" key="9">
    <source>
        <dbReference type="EMBL" id="KAF0765721.1"/>
    </source>
</evidence>
<dbReference type="InterPro" id="IPR036259">
    <property type="entry name" value="MFS_trans_sf"/>
</dbReference>
<evidence type="ECO:0000256" key="3">
    <source>
        <dbReference type="ARBA" id="ARBA00022692"/>
    </source>
</evidence>
<feature type="domain" description="Major facilitator superfamily associated" evidence="8">
    <location>
        <begin position="23"/>
        <end position="521"/>
    </location>
</feature>
<feature type="transmembrane region" description="Helical" evidence="6">
    <location>
        <begin position="2321"/>
        <end position="2342"/>
    </location>
</feature>
<evidence type="ECO:0000259" key="8">
    <source>
        <dbReference type="Pfam" id="PF12832"/>
    </source>
</evidence>
<sequence>MRSRELSKRLGVAPMTTFLPTIAKQLGYSTIVVGTIYSILPILSLIIKPIVGAIVDQFRVKKLIFLTFILLSGLTAFSLMFVPEIPFNTTVEFNCHDVTYLNVCPENNVPLSKCSIKRVKENVGDLFGCELKCDNSIHFRNEMCSTWGFNDYCLFSNSSNVNTIDYYEPKNSQIVRTKSNEKYFNDDHVYLFVLIEMIHSVNVHNCFYFRIKSASFFFNDSEIVNHTPVCNTSLRSQCQVQCSSEVIMDLITPQKFKGSVLELNQFWIFFLLVSLFWVGQAVIYSLGDSICFDLLGNKPNLYGKQRCWGAIGWGIFSIFAGWLLDLFSSSDVTETKISTNIFKDFGKLLTEVKILGFLSWAIVVGICTGMIWQYLFWYIEDVASMNECNTQHWIKTLQGLISGVQCFGGEVPFFFWSGWIMKRLGHLNCMSLVLGVFAFRFFAYSILTNPIWVLVIELTNGITFGLAYAVLMSYASILALPGSESTMIGLVGGVFEGIGVSLGSLIGGCLYDKYGGAQTFRLFAYGSALMCAIHLLCQKVLKSNKKLSFPIKPILSTSNIFRVREKNVSGNHTPYFRGLSSRSRGIASIVGFSPTIAKQMGYSPMLVGYLYTYLSILSFLVKPIIGLIVDKFRVKRITFLAFVLTCGLTAFVLNFIQKLPTETAAILSCNSKTVLDVGSNINDQLPQCDDSLKQLLMNNSMLITCQLYCQPNTLFWDEMCKSWSVDYCIPKYNTNTSNNLVHLNVSLFKSLTDQIENNYGFEVKSVQFKETQVFFPTCLKPVSTRCKIDCSNDFVMELASITVFEGNIFGLHQFWEYFIVMSLFWISQAITWSLQDPICFDLLGDRLEDFGKQRCWGSISWGLFSIFGGALVDYFSDSDIHKNYFPIYYLCLVIILCDFVVAYKIKITETIGSKNTLSDIFKLLTNVNVVIFFIWIISMGVCTSMVWNYLFWYMEDLTQKYHSEKQLWIKTLQGSAIGIQCIGGEMPFLFFSGWIIKRIGHTYCMALGLITFAVRFYLYSIVTNPIWILPIEFTNGITFGLCHAVLMEYARIIAPVSAVTTVVGFSGALFEGVGISLGGVIGGFFYEKFGGVSTFKIFSSGSLLMCILHVLFIVFSKKNINGAPKISIESKMLPIHIRVNKRTLRMKFHYFLYMGGVASVQGFAPTIAKQLGYSPMVVGFVFTYLSMLSFFVKPITGIIVDKFRVKRIMFLAFVLLCGLTAFALKFIPKIPTEAVANLSCNTTTGLQICSTNDEHLSQCDYSVFKLIKNSTGPVVCQLRCDQNESFLDEISRSWNIISYNVTPNITYKNKELKYLNVTLIINATDQIEQNNIFQVKSVHIMKTEIVLPFCKRPVSTRCKMDCLDDVIMELASVQKFDGSIFGLHQFWKYLIVMSLFWISQAITWSLQDPICFDLLDDKPEDFGKQRCWGSISWGLFSVLGGVLVDYFSNSNYQKNYVPIYYLCLIIILWDFSLAYKIEDLTQKYHSDKQSWIKTLQGLAIGIQCIGGEMPFLFFSGWLIKRVGHTYCMALGLFTFALRFYLYSMITNPIWILPVEFTNGITFGLCHAVLVAYARLIAPQNSATTVVALTGALFEGAGISLGGVVGGSLYQTYGGERTFKLFSYGSLIMGIATILSFGSTYAKQLGYSKITVGYIMMSLFFISMLTKPVVGAVVDKFRVKKYIFILFIFLTGISAFFLMFVSRLSLETSIELECDINITNVKIYFDHTNKLSDCDQKILMGNNGERLVNCKLNCNDNDILFSEMFTGTKSTSINGLNINSSNDDNLATKITDLPILIHLYNFNTKQNGSYNFRVGYVDINHSRIKSPVCRQPVKMLCQLYCPSPTIMELAAIPQSQKMIISMTEFWEFFSLLCIFWISQSGIWAIQDPICFDLLEDKPNDFGKQRCWTSIGWGFVTMFSGWLVDYFSYDKVQKDYTPLSYLILSFMILNLIVASNISVRYLEDLASEYQCNQVAWIKTLQGFSQGLQSFGGEMPIFFCSGWIIKHIGHKHCMSLVLFAFTVRFFFYSIMTNPVWVLLIEILNGMAYALGRAVMVSYSRRISPPSAHHTVLGLVGLFDCIVMGPTVGFLPTIARQLGYSLTTYGITMTFMSVVSTILVPLSGVIVDKFRIKKILFLVVILGIGVVSLLFLFVPKVPLDVNTTELKCDTETTFTVFNENNLQMTSNNTYFTIANYNRSDEIIMCKLKCRYTELCSGYEIFNLKNQSDLSDTWITMIDDNTNQNKYNQIDLTLKFKNIEQNMEQIANSYVFQVLSIQMNGSQILSPTCQCHLKTFCHIMNCSNNKITKLASVTTYRGNVLNLYQFWIFFILVASYWTCITITNALINPICLDALGEKSSENFGKQKCWASIGWGSFSIFIGWLVDIVSINKKDKDYSPVFYSNIIITIFNFGLANKIKVVETNKSKDRWKNMYGLFTKYCMISFCIWSIFNTLFHTIVTHFLFWYMEDLVSANNDHNQRAWIKSLQGLAQGIQCFGGEIPFFFWSGWIIRKLGYGNCMALVLGSMALRMYLYTVIWNPIWIIAIELLNGVSYALGFSVKMSYAKMLAPPDTLNTIIGFIGLFDCIGFFLMLFKTIGNFLLLSPKVSTRFTFLSERGAEFKNRSTFTAPKRGDRHKKKAHIILVWTGPPGWGLSVRLTPRPRKKILVKKPSNGPRNFIDHGKRLDLEIGLRLGTWNIRTLHKPGAFKYVIDAKNSYKLDILALQEVRWRDSGNIKSGSTTLFYSGINNGRCENGVGFMINEKILHNTKSFTPVNDRICYIKISGRLFDLILINCYAPTEDKADDIKEKFYDELETVVNNLLTHSLKMIVGDFNAKIGRENIYRPIIGPDSLHEISNDNSTRLIHFATSQDLTISSTYFPRKDIHKYTWVSPNGRVHNQIDHILINKRHASCIRKFNLRLSTKWNMVKKSAREKYNIQRLEDSEVQKRFVEMIQENIQINQPKKETQTIDSLWCNLKEAVTNKAVDKRNELRKKVLQNPSTSESDGYEAQRKITNKIIRREKRLYEKKMIEDMETNRFNPNVFFNLSDNIKKGYKPLTKILTNKSGNLITEEKQIVNQFKDFFEKLLNNGQPDDNEIEEIDYYTVEPEIEEPTQNEIDVVIDGLKNKKVLGDDGVVAELLKRGGVPRRKKLTEIIRCVWSEEKIPDDWNTAIICPVYKKGNPTVTENYRGISLLDVGYKVLTTVILERINIYAKDIIGSYQCGFRK</sequence>
<feature type="transmembrane region" description="Helical" evidence="6">
    <location>
        <begin position="1681"/>
        <end position="1700"/>
    </location>
</feature>
<dbReference type="CDD" id="cd06174">
    <property type="entry name" value="MFS"/>
    <property type="match status" value="1"/>
</dbReference>
<feature type="domain" description="Major facilitator superfamily associated" evidence="8">
    <location>
        <begin position="2086"/>
        <end position="2577"/>
    </location>
</feature>
<feature type="domain" description="Major facilitator superfamily associated" evidence="8">
    <location>
        <begin position="1492"/>
        <end position="1619"/>
    </location>
</feature>
<dbReference type="PANTHER" id="PTHR16172">
    <property type="entry name" value="MAJOR FACILITATOR SUPERFAMILY DOMAIN-CONTAINING PROTEIN 6-LIKE"/>
    <property type="match status" value="1"/>
</dbReference>
<evidence type="ECO:0000256" key="5">
    <source>
        <dbReference type="ARBA" id="ARBA00023136"/>
    </source>
</evidence>
<reference evidence="9 10" key="1">
    <citation type="submission" date="2019-08" db="EMBL/GenBank/DDBJ databases">
        <title>Whole genome of Aphis craccivora.</title>
        <authorList>
            <person name="Voronova N.V."/>
            <person name="Shulinski R.S."/>
            <person name="Bandarenka Y.V."/>
            <person name="Zhorov D.G."/>
            <person name="Warner D."/>
        </authorList>
    </citation>
    <scope>NUCLEOTIDE SEQUENCE [LARGE SCALE GENOMIC DNA]</scope>
    <source>
        <strain evidence="9">180601</strain>
        <tissue evidence="9">Whole Body</tissue>
    </source>
</reference>
<feature type="transmembrane region" description="Helical" evidence="6">
    <location>
        <begin position="2099"/>
        <end position="2119"/>
    </location>
</feature>
<protein>
    <submittedName>
        <fullName evidence="9">Major facilitator superfamily domain-containing protein 6-like</fullName>
    </submittedName>
</protein>
<feature type="transmembrane region" description="Helical" evidence="6">
    <location>
        <begin position="855"/>
        <end position="875"/>
    </location>
</feature>
<keyword evidence="5 6" id="KW-0472">Membrane</keyword>
<feature type="transmembrane region" description="Helical" evidence="6">
    <location>
        <begin position="425"/>
        <end position="444"/>
    </location>
</feature>
<feature type="transmembrane region" description="Helical" evidence="6">
    <location>
        <begin position="33"/>
        <end position="51"/>
    </location>
</feature>
<feature type="transmembrane region" description="Helical" evidence="6">
    <location>
        <begin position="2570"/>
        <end position="2588"/>
    </location>
</feature>
<accession>A0A6G0Z617</accession>
<feature type="transmembrane region" description="Helical" evidence="6">
    <location>
        <begin position="307"/>
        <end position="324"/>
    </location>
</feature>
<name>A0A6G0Z617_APHCR</name>
<keyword evidence="10" id="KW-1185">Reference proteome</keyword>
<proteinExistence type="inferred from homology"/>
<feature type="transmembrane region" description="Helical" evidence="6">
    <location>
        <begin position="1459"/>
        <end position="1477"/>
    </location>
</feature>
<dbReference type="GO" id="GO:0016020">
    <property type="term" value="C:membrane"/>
    <property type="evidence" value="ECO:0007669"/>
    <property type="project" value="UniProtKB-SubCell"/>
</dbReference>
<feature type="transmembrane region" description="Helical" evidence="6">
    <location>
        <begin position="1173"/>
        <end position="1196"/>
    </location>
</feature>
<feature type="transmembrane region" description="Helical" evidence="6">
    <location>
        <begin position="1937"/>
        <end position="1957"/>
    </location>
</feature>
<dbReference type="Gene3D" id="1.20.1250.20">
    <property type="entry name" value="MFS general substrate transporter like domains"/>
    <property type="match status" value="8"/>
</dbReference>
<feature type="transmembrane region" description="Helical" evidence="6">
    <location>
        <begin position="2010"/>
        <end position="2027"/>
    </location>
</feature>
<feature type="transmembrane region" description="Helical" evidence="6">
    <location>
        <begin position="1058"/>
        <end position="1085"/>
    </location>
</feature>
<organism evidence="9 10">
    <name type="scientific">Aphis craccivora</name>
    <name type="common">Cowpea aphid</name>
    <dbReference type="NCBI Taxonomy" id="307492"/>
    <lineage>
        <taxon>Eukaryota</taxon>
        <taxon>Metazoa</taxon>
        <taxon>Ecdysozoa</taxon>
        <taxon>Arthropoda</taxon>
        <taxon>Hexapoda</taxon>
        <taxon>Insecta</taxon>
        <taxon>Pterygota</taxon>
        <taxon>Neoptera</taxon>
        <taxon>Paraneoptera</taxon>
        <taxon>Hemiptera</taxon>
        <taxon>Sternorrhyncha</taxon>
        <taxon>Aphidomorpha</taxon>
        <taxon>Aphidoidea</taxon>
        <taxon>Aphididae</taxon>
        <taxon>Aphidini</taxon>
        <taxon>Aphis</taxon>
        <taxon>Aphis</taxon>
    </lineage>
</organism>
<dbReference type="InterPro" id="IPR051717">
    <property type="entry name" value="MFS_MFSD6"/>
</dbReference>
<feature type="transmembrane region" description="Helical" evidence="6">
    <location>
        <begin position="522"/>
        <end position="541"/>
    </location>
</feature>
<feature type="non-terminal residue" evidence="9">
    <location>
        <position position="3220"/>
    </location>
</feature>
<dbReference type="Gene3D" id="3.60.10.10">
    <property type="entry name" value="Endonuclease/exonuclease/phosphatase"/>
    <property type="match status" value="1"/>
</dbReference>
<dbReference type="GO" id="GO:0003824">
    <property type="term" value="F:catalytic activity"/>
    <property type="evidence" value="ECO:0007669"/>
    <property type="project" value="InterPro"/>
</dbReference>
<dbReference type="OrthoDB" id="515887at2759"/>
<feature type="transmembrane region" description="Helical" evidence="6">
    <location>
        <begin position="2067"/>
        <end position="2087"/>
    </location>
</feature>
<feature type="transmembrane region" description="Helical" evidence="6">
    <location>
        <begin position="1620"/>
        <end position="1638"/>
    </location>
</feature>
<feature type="transmembrane region" description="Helical" evidence="6">
    <location>
        <begin position="487"/>
        <end position="510"/>
    </location>
</feature>
<feature type="transmembrane region" description="Helical" evidence="6">
    <location>
        <begin position="926"/>
        <end position="952"/>
    </location>
</feature>
<evidence type="ECO:0000256" key="6">
    <source>
        <dbReference type="SAM" id="Phobius"/>
    </source>
</evidence>
<evidence type="ECO:0000256" key="2">
    <source>
        <dbReference type="ARBA" id="ARBA00005241"/>
    </source>
</evidence>
<evidence type="ECO:0000256" key="4">
    <source>
        <dbReference type="ARBA" id="ARBA00022989"/>
    </source>
</evidence>
<feature type="transmembrane region" description="Helical" evidence="6">
    <location>
        <begin position="1498"/>
        <end position="1517"/>
    </location>
</feature>
<feature type="transmembrane region" description="Helical" evidence="6">
    <location>
        <begin position="2033"/>
        <end position="2055"/>
    </location>
</feature>
<dbReference type="Pfam" id="PF03372">
    <property type="entry name" value="Exo_endo_phos"/>
    <property type="match status" value="1"/>
</dbReference>
<dbReference type="CDD" id="cd17335">
    <property type="entry name" value="MFS_MFSD6"/>
    <property type="match status" value="1"/>
</dbReference>
<feature type="domain" description="Major facilitator superfamily associated" evidence="8">
    <location>
        <begin position="1144"/>
        <end position="1482"/>
    </location>
</feature>
<feature type="transmembrane region" description="Helical" evidence="6">
    <location>
        <begin position="1650"/>
        <end position="1669"/>
    </location>
</feature>
<feature type="transmembrane region" description="Helical" evidence="6">
    <location>
        <begin position="1026"/>
        <end position="1046"/>
    </location>
</feature>
<dbReference type="CDD" id="cd09076">
    <property type="entry name" value="L1-EN"/>
    <property type="match status" value="1"/>
</dbReference>
<feature type="transmembrane region" description="Helical" evidence="6">
    <location>
        <begin position="1905"/>
        <end position="1925"/>
    </location>
</feature>
<dbReference type="Pfam" id="PF12832">
    <property type="entry name" value="MFS_1_like"/>
    <property type="match status" value="7"/>
</dbReference>
<feature type="transmembrane region" description="Helical" evidence="6">
    <location>
        <begin position="1386"/>
        <end position="1406"/>
    </location>
</feature>
<feature type="transmembrane region" description="Helical" evidence="6">
    <location>
        <begin position="2431"/>
        <end position="2461"/>
    </location>
</feature>
<comment type="similarity">
    <text evidence="2">Belongs to the major facilitator superfamily. MFSD6 family.</text>
</comment>
<feature type="transmembrane region" description="Helical" evidence="6">
    <location>
        <begin position="451"/>
        <end position="475"/>
    </location>
</feature>
<feature type="transmembrane region" description="Helical" evidence="6">
    <location>
        <begin position="2392"/>
        <end position="2410"/>
    </location>
</feature>
<feature type="transmembrane region" description="Helical" evidence="6">
    <location>
        <begin position="357"/>
        <end position="379"/>
    </location>
</feature>
<feature type="transmembrane region" description="Helical" evidence="6">
    <location>
        <begin position="2481"/>
        <end position="2505"/>
    </location>
</feature>
<dbReference type="InterPro" id="IPR005135">
    <property type="entry name" value="Endo/exonuclease/phosphatase"/>
</dbReference>
<dbReference type="InterPro" id="IPR036691">
    <property type="entry name" value="Endo/exonu/phosph_ase_sf"/>
</dbReference>
<comment type="caution">
    <text evidence="9">The sequence shown here is derived from an EMBL/GenBank/DDBJ whole genome shotgun (WGS) entry which is preliminary data.</text>
</comment>
<feature type="transmembrane region" description="Helical" evidence="6">
    <location>
        <begin position="1585"/>
        <end position="1608"/>
    </location>
</feature>
<keyword evidence="4 6" id="KW-1133">Transmembrane helix</keyword>
<feature type="transmembrane region" description="Helical" evidence="6">
    <location>
        <begin position="887"/>
        <end position="905"/>
    </location>
</feature>
<feature type="transmembrane region" description="Helical" evidence="6">
    <location>
        <begin position="1523"/>
        <end position="1542"/>
    </location>
</feature>
<evidence type="ECO:0000256" key="1">
    <source>
        <dbReference type="ARBA" id="ARBA00004141"/>
    </source>
</evidence>
<feature type="transmembrane region" description="Helical" evidence="6">
    <location>
        <begin position="972"/>
        <end position="996"/>
    </location>
</feature>
<feature type="transmembrane region" description="Helical" evidence="6">
    <location>
        <begin position="637"/>
        <end position="656"/>
    </location>
</feature>
<feature type="transmembrane region" description="Helical" evidence="6">
    <location>
        <begin position="1097"/>
        <end position="1115"/>
    </location>
</feature>
<evidence type="ECO:0000259" key="7">
    <source>
        <dbReference type="Pfam" id="PF03372"/>
    </source>
</evidence>
<feature type="transmembrane region" description="Helical" evidence="6">
    <location>
        <begin position="1864"/>
        <end position="1884"/>
    </location>
</feature>
<dbReference type="EMBL" id="VUJU01001341">
    <property type="protein sequence ID" value="KAF0765721.1"/>
    <property type="molecule type" value="Genomic_DNA"/>
</dbReference>
<feature type="transmembrane region" description="Helical" evidence="6">
    <location>
        <begin position="2526"/>
        <end position="2550"/>
    </location>
</feature>
<feature type="domain" description="Major facilitator superfamily associated" evidence="8">
    <location>
        <begin position="1630"/>
        <end position="1956"/>
    </location>
</feature>
<comment type="subcellular location">
    <subcellularLocation>
        <location evidence="1">Membrane</location>
        <topology evidence="1">Multi-pass membrane protein</topology>
    </subcellularLocation>
</comment>
<feature type="transmembrane region" description="Helical" evidence="6">
    <location>
        <begin position="2363"/>
        <end position="2380"/>
    </location>
</feature>
<feature type="transmembrane region" description="Helical" evidence="6">
    <location>
        <begin position="266"/>
        <end position="286"/>
    </location>
</feature>
<feature type="transmembrane region" description="Helical" evidence="6">
    <location>
        <begin position="610"/>
        <end position="630"/>
    </location>
</feature>
<dbReference type="Proteomes" id="UP000478052">
    <property type="component" value="Unassembled WGS sequence"/>
</dbReference>
<feature type="domain" description="Endonuclease/exonuclease/phosphatase" evidence="7">
    <location>
        <begin position="2688"/>
        <end position="2903"/>
    </location>
</feature>
<dbReference type="PANTHER" id="PTHR16172:SF30">
    <property type="entry name" value="SUGAR BABY, ISOFORM C"/>
    <property type="match status" value="1"/>
</dbReference>
<feature type="transmembrane region" description="Helical" evidence="6">
    <location>
        <begin position="1003"/>
        <end position="1020"/>
    </location>
</feature>
<feature type="transmembrane region" description="Helical" evidence="6">
    <location>
        <begin position="1549"/>
        <end position="1573"/>
    </location>
</feature>
<feature type="transmembrane region" description="Helical" evidence="6">
    <location>
        <begin position="1148"/>
        <end position="1167"/>
    </location>
</feature>
<feature type="transmembrane region" description="Helical" evidence="6">
    <location>
        <begin position="2131"/>
        <end position="2150"/>
    </location>
</feature>
<gene>
    <name evidence="9" type="ORF">FWK35_00005458</name>
</gene>